<dbReference type="Proteomes" id="UP000678481">
    <property type="component" value="Chromosome"/>
</dbReference>
<evidence type="ECO:0000313" key="2">
    <source>
        <dbReference type="Proteomes" id="UP000678481"/>
    </source>
</evidence>
<evidence type="ECO:0000313" key="1">
    <source>
        <dbReference type="EMBL" id="CAD7757445.1"/>
    </source>
</evidence>
<name>A0A8D6UDM8_9CAUD</name>
<proteinExistence type="predicted"/>
<sequence>MKKVYIVIDTEIWCNVAVGFTEKQAIEQTMKQDVYFATEQSFHENFGDRYCVETWEVGKLRRKNND</sequence>
<reference evidence="1 2" key="1">
    <citation type="submission" date="2023-02" db="EMBL/GenBank/DDBJ databases">
        <authorList>
            <person name="Petit M.-A."/>
            <person name="Lossouarn J."/>
        </authorList>
    </citation>
    <scope>NUCLEOTIDE SEQUENCE [LARGE SCALE GENOMIC DNA]</scope>
</reference>
<protein>
    <submittedName>
        <fullName evidence="1">Uncharacterized protein</fullName>
    </submittedName>
</protein>
<keyword evidence="2" id="KW-1185">Reference proteome</keyword>
<gene>
    <name evidence="1" type="ORF">ARAMI_28</name>
</gene>
<accession>A0A8D6UDM8</accession>
<dbReference type="EMBL" id="LR990833">
    <property type="protein sequence ID" value="CAD7757445.1"/>
    <property type="molecule type" value="Genomic_DNA"/>
</dbReference>
<organism evidence="1 2">
    <name type="scientific">Enterococcus phage Aramis</name>
    <dbReference type="NCBI Taxonomy" id="2795668"/>
    <lineage>
        <taxon>Viruses</taxon>
        <taxon>Duplodnaviria</taxon>
        <taxon>Heunggongvirae</taxon>
        <taxon>Uroviricota</taxon>
        <taxon>Caudoviricetes</taxon>
        <taxon>Aramisvirus</taxon>
        <taxon>Aramisvirus Aramis</taxon>
    </lineage>
</organism>